<sequence>MNLKKCQFDSITPCQNKGDICLRTCEERATYNKIVDEMIEKLETLKLPLEDSNVPLPNNFVGCGEVSDNHESFDDEEYDDDCDDFDDDECDE</sequence>
<dbReference type="Proteomes" id="UP001211421">
    <property type="component" value="Unassembled WGS sequence"/>
</dbReference>
<comment type="caution">
    <text evidence="2">The sequence shown here is derived from an EMBL/GenBank/DDBJ whole genome shotgun (WGS) entry which is preliminary data.</text>
</comment>
<feature type="compositionally biased region" description="Acidic residues" evidence="1">
    <location>
        <begin position="73"/>
        <end position="92"/>
    </location>
</feature>
<organism evidence="2 3">
    <name type="scientific">Ruminococcus bicirculans</name>
    <name type="common">ex Wegman et al. 2014</name>
    <dbReference type="NCBI Taxonomy" id="1160721"/>
    <lineage>
        <taxon>Bacteria</taxon>
        <taxon>Bacillati</taxon>
        <taxon>Bacillota</taxon>
        <taxon>Clostridia</taxon>
        <taxon>Eubacteriales</taxon>
        <taxon>Oscillospiraceae</taxon>
        <taxon>Ruminococcus</taxon>
    </lineage>
</organism>
<feature type="region of interest" description="Disordered" evidence="1">
    <location>
        <begin position="67"/>
        <end position="92"/>
    </location>
</feature>
<evidence type="ECO:0000313" key="3">
    <source>
        <dbReference type="Proteomes" id="UP001211421"/>
    </source>
</evidence>
<gene>
    <name evidence="2" type="ORF">PNV70_07830</name>
</gene>
<dbReference type="AlphaFoldDB" id="A0AAW6E0B2"/>
<protein>
    <submittedName>
        <fullName evidence="2">Uncharacterized protein</fullName>
    </submittedName>
</protein>
<dbReference type="RefSeq" id="WP_195551541.1">
    <property type="nucleotide sequence ID" value="NZ_JADMNX010000005.1"/>
</dbReference>
<name>A0AAW6E0B2_9FIRM</name>
<accession>A0AAW6E0B2</accession>
<proteinExistence type="predicted"/>
<reference evidence="2" key="1">
    <citation type="submission" date="2023-01" db="EMBL/GenBank/DDBJ databases">
        <title>Human gut microbiome strain richness.</title>
        <authorList>
            <person name="Chen-Liaw A."/>
        </authorList>
    </citation>
    <scope>NUCLEOTIDE SEQUENCE</scope>
    <source>
        <strain evidence="2">D59st1_B8_D59t2_181005</strain>
    </source>
</reference>
<dbReference type="EMBL" id="JAQMLS010000005">
    <property type="protein sequence ID" value="MDB8741977.1"/>
    <property type="molecule type" value="Genomic_DNA"/>
</dbReference>
<evidence type="ECO:0000256" key="1">
    <source>
        <dbReference type="SAM" id="MobiDB-lite"/>
    </source>
</evidence>
<evidence type="ECO:0000313" key="2">
    <source>
        <dbReference type="EMBL" id="MDB8741977.1"/>
    </source>
</evidence>